<accession>A0A0M3IL78</accession>
<name>A0A0M3IL78_ASCLU</name>
<protein>
    <submittedName>
        <fullName evidence="2">Protein kinase domain-containing protein</fullName>
    </submittedName>
</protein>
<dbReference type="AlphaFoldDB" id="A0A0M3IL78"/>
<dbReference type="WBParaSite" id="ALUE_0001950601-mRNA-1">
    <property type="protein sequence ID" value="ALUE_0001950601-mRNA-1"/>
    <property type="gene ID" value="ALUE_0001950601"/>
</dbReference>
<evidence type="ECO:0000313" key="1">
    <source>
        <dbReference type="Proteomes" id="UP000036681"/>
    </source>
</evidence>
<dbReference type="Proteomes" id="UP000036681">
    <property type="component" value="Unplaced"/>
</dbReference>
<proteinExistence type="predicted"/>
<reference evidence="2" key="1">
    <citation type="submission" date="2017-02" db="UniProtKB">
        <authorList>
            <consortium name="WormBaseParasite"/>
        </authorList>
    </citation>
    <scope>IDENTIFICATION</scope>
</reference>
<evidence type="ECO:0000313" key="2">
    <source>
        <dbReference type="WBParaSite" id="ALUE_0001950601-mRNA-1"/>
    </source>
</evidence>
<organism evidence="1 2">
    <name type="scientific">Ascaris lumbricoides</name>
    <name type="common">Giant roundworm</name>
    <dbReference type="NCBI Taxonomy" id="6252"/>
    <lineage>
        <taxon>Eukaryota</taxon>
        <taxon>Metazoa</taxon>
        <taxon>Ecdysozoa</taxon>
        <taxon>Nematoda</taxon>
        <taxon>Chromadorea</taxon>
        <taxon>Rhabditida</taxon>
        <taxon>Spirurina</taxon>
        <taxon>Ascaridomorpha</taxon>
        <taxon>Ascaridoidea</taxon>
        <taxon>Ascarididae</taxon>
        <taxon>Ascaris</taxon>
    </lineage>
</organism>
<sequence length="109" mass="12046">MSVAVWDTDGQRSVNRDQRPIMNDQCPVFCIPNVSDPSAPKPIPSDSYLHIMNVDRLPSVCDVVISSKDKCYKLLELIGEGGYGCVFRASTSGDEKLVICSPFQELTIH</sequence>
<keyword evidence="1" id="KW-1185">Reference proteome</keyword>